<dbReference type="RefSeq" id="WP_186407480.1">
    <property type="nucleotide sequence ID" value="NZ_FLQX01000116.1"/>
</dbReference>
<reference evidence="2 3" key="1">
    <citation type="submission" date="2016-06" db="EMBL/GenBank/DDBJ databases">
        <authorList>
            <person name="Kjaerup R.B."/>
            <person name="Dalgaard T.S."/>
            <person name="Juul-Madsen H.R."/>
        </authorList>
    </citation>
    <scope>NUCLEOTIDE SEQUENCE [LARGE SCALE GENOMIC DNA]</scope>
    <source>
        <strain evidence="2">3</strain>
    </source>
</reference>
<dbReference type="AlphaFoldDB" id="A0A1A8XPC8"/>
<dbReference type="Proteomes" id="UP000199169">
    <property type="component" value="Unassembled WGS sequence"/>
</dbReference>
<protein>
    <submittedName>
        <fullName evidence="2">Uncharacterized protein</fullName>
    </submittedName>
</protein>
<evidence type="ECO:0000256" key="1">
    <source>
        <dbReference type="SAM" id="MobiDB-lite"/>
    </source>
</evidence>
<evidence type="ECO:0000313" key="2">
    <source>
        <dbReference type="EMBL" id="SBT07029.1"/>
    </source>
</evidence>
<feature type="compositionally biased region" description="Basic and acidic residues" evidence="1">
    <location>
        <begin position="120"/>
        <end position="147"/>
    </location>
</feature>
<sequence>MLTLREEMIAKGLLKPQKMFHDRAVELGRRYETASARLVEYDAKRKATQEADLTNVVKPKPTHQPSQWADNQDGNRAEFVNVAHTIQSTGMRRDGKALGLPLTKREQRLLNRLAQTNLSPEERQKAQRAFDHSRHSQESLKKREAERAAQAAKKKNRPKHAKLWISLPSKGSSMFGGVKYSYVSIWQGGLPGLGKRK</sequence>
<dbReference type="EMBL" id="FLQX01000116">
    <property type="protein sequence ID" value="SBT07029.1"/>
    <property type="molecule type" value="Genomic_DNA"/>
</dbReference>
<name>A0A1A8XPC8_9PROT</name>
<feature type="compositionally biased region" description="Basic residues" evidence="1">
    <location>
        <begin position="152"/>
        <end position="162"/>
    </location>
</feature>
<gene>
    <name evidence="2" type="ORF">ACCAA_40002</name>
</gene>
<feature type="region of interest" description="Disordered" evidence="1">
    <location>
        <begin position="115"/>
        <end position="163"/>
    </location>
</feature>
<keyword evidence="3" id="KW-1185">Reference proteome</keyword>
<evidence type="ECO:0000313" key="3">
    <source>
        <dbReference type="Proteomes" id="UP000199169"/>
    </source>
</evidence>
<accession>A0A1A8XPC8</accession>
<dbReference type="STRING" id="1860102.ACCAA_40002"/>
<proteinExistence type="predicted"/>
<organism evidence="2 3">
    <name type="scientific">Candidatus Accumulibacter aalborgensis</name>
    <dbReference type="NCBI Taxonomy" id="1860102"/>
    <lineage>
        <taxon>Bacteria</taxon>
        <taxon>Pseudomonadati</taxon>
        <taxon>Pseudomonadota</taxon>
        <taxon>Betaproteobacteria</taxon>
        <taxon>Candidatus Accumulibacter</taxon>
    </lineage>
</organism>